<gene>
    <name evidence="2" type="ORF">JQN83_21920</name>
</gene>
<evidence type="ECO:0008006" key="4">
    <source>
        <dbReference type="Google" id="ProtNLM"/>
    </source>
</evidence>
<feature type="transmembrane region" description="Helical" evidence="1">
    <location>
        <begin position="26"/>
        <end position="46"/>
    </location>
</feature>
<evidence type="ECO:0000313" key="3">
    <source>
        <dbReference type="Proteomes" id="UP000671399"/>
    </source>
</evidence>
<organism evidence="2 3">
    <name type="scientific">Micromonospora antibiotica</name>
    <dbReference type="NCBI Taxonomy" id="2807623"/>
    <lineage>
        <taxon>Bacteria</taxon>
        <taxon>Bacillati</taxon>
        <taxon>Actinomycetota</taxon>
        <taxon>Actinomycetes</taxon>
        <taxon>Micromonosporales</taxon>
        <taxon>Micromonosporaceae</taxon>
        <taxon>Micromonospora</taxon>
    </lineage>
</organism>
<keyword evidence="1" id="KW-1133">Transmembrane helix</keyword>
<feature type="transmembrane region" description="Helical" evidence="1">
    <location>
        <begin position="250"/>
        <end position="271"/>
    </location>
</feature>
<feature type="transmembrane region" description="Helical" evidence="1">
    <location>
        <begin position="171"/>
        <end position="191"/>
    </location>
</feature>
<keyword evidence="1" id="KW-0472">Membrane</keyword>
<evidence type="ECO:0000256" key="1">
    <source>
        <dbReference type="SAM" id="Phobius"/>
    </source>
</evidence>
<feature type="transmembrane region" description="Helical" evidence="1">
    <location>
        <begin position="325"/>
        <end position="347"/>
    </location>
</feature>
<protein>
    <recommendedName>
        <fullName evidence="4">Membrane protein involved in the export of O-antigen and teichoic acid</fullName>
    </recommendedName>
</protein>
<feature type="transmembrane region" description="Helical" evidence="1">
    <location>
        <begin position="211"/>
        <end position="244"/>
    </location>
</feature>
<feature type="transmembrane region" description="Helical" evidence="1">
    <location>
        <begin position="94"/>
        <end position="119"/>
    </location>
</feature>
<evidence type="ECO:0000313" key="2">
    <source>
        <dbReference type="EMBL" id="MBO4163450.1"/>
    </source>
</evidence>
<dbReference type="EMBL" id="JAGFWR010000014">
    <property type="protein sequence ID" value="MBO4163450.1"/>
    <property type="molecule type" value="Genomic_DNA"/>
</dbReference>
<feature type="transmembrane region" description="Helical" evidence="1">
    <location>
        <begin position="381"/>
        <end position="403"/>
    </location>
</feature>
<reference evidence="2 3" key="1">
    <citation type="submission" date="2021-03" db="EMBL/GenBank/DDBJ databases">
        <authorList>
            <person name="Lee D.-H."/>
        </authorList>
    </citation>
    <scope>NUCLEOTIDE SEQUENCE [LARGE SCALE GENOMIC DNA]</scope>
    <source>
        <strain evidence="2 3">MMS20-R2-23</strain>
    </source>
</reference>
<feature type="transmembrane region" description="Helical" evidence="1">
    <location>
        <begin position="52"/>
        <end position="73"/>
    </location>
</feature>
<sequence length="430" mass="43572">MTVRVRARAARHRAVPGPPRTGRRALLALVVGGLSSGGNLLVAITVTRLEPIGGVGQFALAFSFYILGSGLVRSMVTDSTLAAGTGAASAARRAILLGTVSGVALGAAGIAFGSSYLVFVGLALPGLVLYDYTKAIAVGVGTPSGALAQETAWAAVTGCAALAGLFRLLDAPYVFALWAFGGGLIGVVVALRRRYALRPGWRIGRAESRVALGFGTQFLLTTGSAQLALTALAAFAGTAVVGALSAGRTLLGPVNLVLSTAATLILPHLARSRAESRAVRTRVAVRLAMLVSAGVLPMTTAVALLPDAVGTTLLGANWDLARSLLVLLALESLFAAPAAVGFAGLRVEQASRLAILLGVLLGGIRVPVVVAAAVLCGATGAAGALAVLALASAVAWGGSYLLLLRRREADRARGVRRDPTDELADVVRPT</sequence>
<accession>A0ABS3VCV2</accession>
<feature type="transmembrane region" description="Helical" evidence="1">
    <location>
        <begin position="354"/>
        <end position="375"/>
    </location>
</feature>
<dbReference type="Proteomes" id="UP000671399">
    <property type="component" value="Unassembled WGS sequence"/>
</dbReference>
<keyword evidence="3" id="KW-1185">Reference proteome</keyword>
<feature type="transmembrane region" description="Helical" evidence="1">
    <location>
        <begin position="283"/>
        <end position="305"/>
    </location>
</feature>
<keyword evidence="1" id="KW-0812">Transmembrane</keyword>
<comment type="caution">
    <text evidence="2">The sequence shown here is derived from an EMBL/GenBank/DDBJ whole genome shotgun (WGS) entry which is preliminary data.</text>
</comment>
<proteinExistence type="predicted"/>
<name>A0ABS3VCV2_9ACTN</name>
<dbReference type="RefSeq" id="WP_208569015.1">
    <property type="nucleotide sequence ID" value="NZ_JAGFWR010000014.1"/>
</dbReference>